<protein>
    <recommendedName>
        <fullName evidence="10">Elongation of very long chain fatty acids protein</fullName>
        <ecNumber evidence="10">2.3.1.199</ecNumber>
    </recommendedName>
    <alternativeName>
        <fullName evidence="10">Very-long-chain 3-oxoacyl-CoA synthase</fullName>
    </alternativeName>
</protein>
<keyword evidence="5 10" id="KW-0276">Fatty acid metabolism</keyword>
<dbReference type="Proteomes" id="UP001217089">
    <property type="component" value="Unassembled WGS sequence"/>
</dbReference>
<keyword evidence="9 10" id="KW-0275">Fatty acid biosynthesis</keyword>
<evidence type="ECO:0000256" key="5">
    <source>
        <dbReference type="ARBA" id="ARBA00022832"/>
    </source>
</evidence>
<proteinExistence type="inferred from homology"/>
<evidence type="ECO:0000313" key="11">
    <source>
        <dbReference type="EMBL" id="KAJ8306556.1"/>
    </source>
</evidence>
<dbReference type="PANTHER" id="PTHR11157:SF126">
    <property type="entry name" value="ELONGATION OF VERY LONG CHAIN FATTY ACIDS PROTEIN"/>
    <property type="match status" value="1"/>
</dbReference>
<evidence type="ECO:0000313" key="12">
    <source>
        <dbReference type="Proteomes" id="UP001217089"/>
    </source>
</evidence>
<feature type="transmembrane region" description="Helical" evidence="10">
    <location>
        <begin position="170"/>
        <end position="187"/>
    </location>
</feature>
<keyword evidence="4 10" id="KW-0812">Transmembrane</keyword>
<reference evidence="11 12" key="1">
    <citation type="submission" date="2022-12" db="EMBL/GenBank/DDBJ databases">
        <title>Chromosome-level genome of Tegillarca granosa.</title>
        <authorList>
            <person name="Kim J."/>
        </authorList>
    </citation>
    <scope>NUCLEOTIDE SEQUENCE [LARGE SCALE GENOMIC DNA]</scope>
    <source>
        <strain evidence="11">Teg-2019</strain>
        <tissue evidence="11">Adductor muscle</tissue>
    </source>
</reference>
<dbReference type="PANTHER" id="PTHR11157">
    <property type="entry name" value="FATTY ACID ACYL TRANSFERASE-RELATED"/>
    <property type="match status" value="1"/>
</dbReference>
<keyword evidence="7 10" id="KW-0443">Lipid metabolism</keyword>
<accession>A0ABQ9EQB8</accession>
<evidence type="ECO:0000256" key="4">
    <source>
        <dbReference type="ARBA" id="ARBA00022692"/>
    </source>
</evidence>
<dbReference type="InterPro" id="IPR002076">
    <property type="entry name" value="ELO_fam"/>
</dbReference>
<comment type="subcellular location">
    <subcellularLocation>
        <location evidence="1">Membrane</location>
        <topology evidence="1">Multi-pass membrane protein</topology>
    </subcellularLocation>
</comment>
<evidence type="ECO:0000256" key="6">
    <source>
        <dbReference type="ARBA" id="ARBA00022989"/>
    </source>
</evidence>
<evidence type="ECO:0000256" key="1">
    <source>
        <dbReference type="ARBA" id="ARBA00004141"/>
    </source>
</evidence>
<feature type="transmembrane region" description="Helical" evidence="10">
    <location>
        <begin position="59"/>
        <end position="75"/>
    </location>
</feature>
<keyword evidence="8 10" id="KW-0472">Membrane</keyword>
<dbReference type="Pfam" id="PF01151">
    <property type="entry name" value="ELO"/>
    <property type="match status" value="1"/>
</dbReference>
<name>A0ABQ9EQB8_TEGGR</name>
<evidence type="ECO:0000256" key="3">
    <source>
        <dbReference type="ARBA" id="ARBA00022679"/>
    </source>
</evidence>
<evidence type="ECO:0000256" key="2">
    <source>
        <dbReference type="ARBA" id="ARBA00022516"/>
    </source>
</evidence>
<feature type="transmembrane region" description="Helical" evidence="10">
    <location>
        <begin position="87"/>
        <end position="107"/>
    </location>
</feature>
<evidence type="ECO:0000256" key="8">
    <source>
        <dbReference type="ARBA" id="ARBA00023136"/>
    </source>
</evidence>
<comment type="caution">
    <text evidence="10">Lacks conserved residue(s) required for the propagation of feature annotation.</text>
</comment>
<keyword evidence="12" id="KW-1185">Reference proteome</keyword>
<comment type="similarity">
    <text evidence="10">Belongs to the ELO family.</text>
</comment>
<keyword evidence="6 10" id="KW-1133">Transmembrane helix</keyword>
<evidence type="ECO:0000256" key="10">
    <source>
        <dbReference type="RuleBase" id="RU361115"/>
    </source>
</evidence>
<comment type="caution">
    <text evidence="11">The sequence shown here is derived from an EMBL/GenBank/DDBJ whole genome shotgun (WGS) entry which is preliminary data.</text>
</comment>
<evidence type="ECO:0000256" key="9">
    <source>
        <dbReference type="ARBA" id="ARBA00023160"/>
    </source>
</evidence>
<evidence type="ECO:0000256" key="7">
    <source>
        <dbReference type="ARBA" id="ARBA00023098"/>
    </source>
</evidence>
<keyword evidence="2 10" id="KW-0444">Lipid biosynthesis</keyword>
<dbReference type="EMBL" id="JARBDR010000813">
    <property type="protein sequence ID" value="KAJ8306556.1"/>
    <property type="molecule type" value="Genomic_DNA"/>
</dbReference>
<organism evidence="11 12">
    <name type="scientific">Tegillarca granosa</name>
    <name type="common">Malaysian cockle</name>
    <name type="synonym">Anadara granosa</name>
    <dbReference type="NCBI Taxonomy" id="220873"/>
    <lineage>
        <taxon>Eukaryota</taxon>
        <taxon>Metazoa</taxon>
        <taxon>Spiralia</taxon>
        <taxon>Lophotrochozoa</taxon>
        <taxon>Mollusca</taxon>
        <taxon>Bivalvia</taxon>
        <taxon>Autobranchia</taxon>
        <taxon>Pteriomorphia</taxon>
        <taxon>Arcoida</taxon>
        <taxon>Arcoidea</taxon>
        <taxon>Arcidae</taxon>
        <taxon>Tegillarca</taxon>
    </lineage>
</organism>
<sequence>MNDFSILGGTFVKPQIAVVKGIYQTLEYINFGCNMADLPVIKDILRLYEEGKATRDNPVYVWILTVLYILFVYLGPKFMKNRKPFQFQAFMVIYNLGLVALSVYMFVEIILSCYDIGYFKQPLCAPYNEQTRQNPKELRLANVLWWYFFSKALEFMDTIMMILRKKNNQVTFYMYSTYIYVKLLVVGDAWFSSSLNCSVHIVMYLYYALSAIPSLREKLWWKKYITKFQLSQFILTLFHTVQTYMSGCDFPVWGQFMLTAYMIILLVLFSNFYRQTYIKNKQSHVKKTDDRKYTNGVS</sequence>
<keyword evidence="3 10" id="KW-0808">Transferase</keyword>
<feature type="transmembrane region" description="Helical" evidence="10">
    <location>
        <begin position="253"/>
        <end position="273"/>
    </location>
</feature>
<comment type="catalytic activity">
    <reaction evidence="10">
        <text>a very-long-chain acyl-CoA + malonyl-CoA + H(+) = a very-long-chain 3-oxoacyl-CoA + CO2 + CoA</text>
        <dbReference type="Rhea" id="RHEA:32727"/>
        <dbReference type="ChEBI" id="CHEBI:15378"/>
        <dbReference type="ChEBI" id="CHEBI:16526"/>
        <dbReference type="ChEBI" id="CHEBI:57287"/>
        <dbReference type="ChEBI" id="CHEBI:57384"/>
        <dbReference type="ChEBI" id="CHEBI:90725"/>
        <dbReference type="ChEBI" id="CHEBI:90736"/>
        <dbReference type="EC" id="2.3.1.199"/>
    </reaction>
</comment>
<dbReference type="EC" id="2.3.1.199" evidence="10"/>
<gene>
    <name evidence="11" type="ORF">KUTeg_017101</name>
</gene>